<dbReference type="EMBL" id="GBRH01226987">
    <property type="protein sequence ID" value="JAD70908.1"/>
    <property type="molecule type" value="Transcribed_RNA"/>
</dbReference>
<organism evidence="1">
    <name type="scientific">Arundo donax</name>
    <name type="common">Giant reed</name>
    <name type="synonym">Donax arundinaceus</name>
    <dbReference type="NCBI Taxonomy" id="35708"/>
    <lineage>
        <taxon>Eukaryota</taxon>
        <taxon>Viridiplantae</taxon>
        <taxon>Streptophyta</taxon>
        <taxon>Embryophyta</taxon>
        <taxon>Tracheophyta</taxon>
        <taxon>Spermatophyta</taxon>
        <taxon>Magnoliopsida</taxon>
        <taxon>Liliopsida</taxon>
        <taxon>Poales</taxon>
        <taxon>Poaceae</taxon>
        <taxon>PACMAD clade</taxon>
        <taxon>Arundinoideae</taxon>
        <taxon>Arundineae</taxon>
        <taxon>Arundo</taxon>
    </lineage>
</organism>
<proteinExistence type="predicted"/>
<sequence>MATSCCMLLACNIHIMICMTLCMQLCTDL</sequence>
<reference evidence="1" key="2">
    <citation type="journal article" date="2015" name="Data Brief">
        <title>Shoot transcriptome of the giant reed, Arundo donax.</title>
        <authorList>
            <person name="Barrero R.A."/>
            <person name="Guerrero F.D."/>
            <person name="Moolhuijzen P."/>
            <person name="Goolsby J.A."/>
            <person name="Tidwell J."/>
            <person name="Bellgard S.E."/>
            <person name="Bellgard M.I."/>
        </authorList>
    </citation>
    <scope>NUCLEOTIDE SEQUENCE</scope>
    <source>
        <tissue evidence="1">Shoot tissue taken approximately 20 cm above the soil surface</tissue>
    </source>
</reference>
<accession>A0A0A9C8X1</accession>
<dbReference type="AlphaFoldDB" id="A0A0A9C8X1"/>
<protein>
    <submittedName>
        <fullName evidence="1">Uncharacterized protein</fullName>
    </submittedName>
</protein>
<reference evidence="1" key="1">
    <citation type="submission" date="2014-09" db="EMBL/GenBank/DDBJ databases">
        <authorList>
            <person name="Magalhaes I.L.F."/>
            <person name="Oliveira U."/>
            <person name="Santos F.R."/>
            <person name="Vidigal T.H.D.A."/>
            <person name="Brescovit A.D."/>
            <person name="Santos A.J."/>
        </authorList>
    </citation>
    <scope>NUCLEOTIDE SEQUENCE</scope>
    <source>
        <tissue evidence="1">Shoot tissue taken approximately 20 cm above the soil surface</tissue>
    </source>
</reference>
<name>A0A0A9C8X1_ARUDO</name>
<evidence type="ECO:0000313" key="1">
    <source>
        <dbReference type="EMBL" id="JAD70908.1"/>
    </source>
</evidence>